<comment type="caution">
    <text evidence="2">The sequence shown here is derived from an EMBL/GenBank/DDBJ whole genome shotgun (WGS) entry which is preliminary data.</text>
</comment>
<evidence type="ECO:0000256" key="1">
    <source>
        <dbReference type="SAM" id="MobiDB-lite"/>
    </source>
</evidence>
<reference evidence="2 3" key="2">
    <citation type="journal article" date="2015" name="Eukaryot. Cell">
        <title>Asexual propagation of a virulent clone complex in a human and feline outbreak of sporotrichosis.</title>
        <authorList>
            <person name="Teixeira Mde M."/>
            <person name="Rodrigues A.M."/>
            <person name="Tsui C.K."/>
            <person name="de Almeida L.G."/>
            <person name="Van Diepeningen A.D."/>
            <person name="van den Ende B.G."/>
            <person name="Fernandes G.F."/>
            <person name="Kano R."/>
            <person name="Hamelin R.C."/>
            <person name="Lopes-Bezerra L.M."/>
            <person name="Vasconcelos A.T."/>
            <person name="de Hoog S."/>
            <person name="de Camargo Z.P."/>
            <person name="Felipe M.S."/>
        </authorList>
    </citation>
    <scope>NUCLEOTIDE SEQUENCE [LARGE SCALE GENOMIC DNA]</scope>
    <source>
        <strain evidence="2 3">1099-18</strain>
    </source>
</reference>
<dbReference type="Proteomes" id="UP000033710">
    <property type="component" value="Unassembled WGS sequence"/>
</dbReference>
<protein>
    <submittedName>
        <fullName evidence="2">Uncharacterized protein</fullName>
    </submittedName>
</protein>
<proteinExistence type="predicted"/>
<feature type="compositionally biased region" description="Basic and acidic residues" evidence="1">
    <location>
        <begin position="11"/>
        <end position="22"/>
    </location>
</feature>
<feature type="region of interest" description="Disordered" evidence="1">
    <location>
        <begin position="1"/>
        <end position="22"/>
    </location>
</feature>
<organism evidence="2 3">
    <name type="scientific">Sporothrix schenckii 1099-18</name>
    <dbReference type="NCBI Taxonomy" id="1397361"/>
    <lineage>
        <taxon>Eukaryota</taxon>
        <taxon>Fungi</taxon>
        <taxon>Dikarya</taxon>
        <taxon>Ascomycota</taxon>
        <taxon>Pezizomycotina</taxon>
        <taxon>Sordariomycetes</taxon>
        <taxon>Sordariomycetidae</taxon>
        <taxon>Ophiostomatales</taxon>
        <taxon>Ophiostomataceae</taxon>
        <taxon>Sporothrix</taxon>
    </lineage>
</organism>
<dbReference type="VEuPathDB" id="FungiDB:SPSK_02087"/>
<accession>A0A0F2MDS4</accession>
<evidence type="ECO:0000313" key="2">
    <source>
        <dbReference type="EMBL" id="KJR87239.1"/>
    </source>
</evidence>
<evidence type="ECO:0000313" key="3">
    <source>
        <dbReference type="Proteomes" id="UP000033710"/>
    </source>
</evidence>
<dbReference type="AlphaFoldDB" id="A0A0F2MDS4"/>
<name>A0A0F2MDS4_SPOSC</name>
<sequence>MWQTLQQTRTGEVKTWGKQEDRKKRMGWETSWGGGEVDNCHTWPTLGTSWDDLGCLENSLSVNVWPVDEEGDEFLYKGIVSSMLYKSTP</sequence>
<gene>
    <name evidence="2" type="ORF">SPSK_02087</name>
</gene>
<dbReference type="GeneID" id="27664258"/>
<feature type="compositionally biased region" description="Polar residues" evidence="1">
    <location>
        <begin position="1"/>
        <end position="10"/>
    </location>
</feature>
<dbReference type="RefSeq" id="XP_016589915.1">
    <property type="nucleotide sequence ID" value="XM_016728981.1"/>
</dbReference>
<dbReference type="EMBL" id="AXCR01000005">
    <property type="protein sequence ID" value="KJR87239.1"/>
    <property type="molecule type" value="Genomic_DNA"/>
</dbReference>
<dbReference type="KEGG" id="ssck:SPSK_02087"/>
<reference evidence="2 3" key="1">
    <citation type="journal article" date="2014" name="BMC Genomics">
        <title>Comparative genomics of the major fungal agents of human and animal Sporotrichosis: Sporothrix schenckii and Sporothrix brasiliensis.</title>
        <authorList>
            <person name="Teixeira M.M."/>
            <person name="de Almeida L.G."/>
            <person name="Kubitschek-Barreira P."/>
            <person name="Alves F.L."/>
            <person name="Kioshima E.S."/>
            <person name="Abadio A.K."/>
            <person name="Fernandes L."/>
            <person name="Derengowski L.S."/>
            <person name="Ferreira K.S."/>
            <person name="Souza R.C."/>
            <person name="Ruiz J.C."/>
            <person name="de Andrade N.C."/>
            <person name="Paes H.C."/>
            <person name="Nicola A.M."/>
            <person name="Albuquerque P."/>
            <person name="Gerber A.L."/>
            <person name="Martins V.P."/>
            <person name="Peconick L.D."/>
            <person name="Neto A.V."/>
            <person name="Chaucanez C.B."/>
            <person name="Silva P.A."/>
            <person name="Cunha O.L."/>
            <person name="de Oliveira F.F."/>
            <person name="dos Santos T.C."/>
            <person name="Barros A.L."/>
            <person name="Soares M.A."/>
            <person name="de Oliveira L.M."/>
            <person name="Marini M.M."/>
            <person name="Villalobos-Duno H."/>
            <person name="Cunha M.M."/>
            <person name="de Hoog S."/>
            <person name="da Silveira J.F."/>
            <person name="Henrissat B."/>
            <person name="Nino-Vega G.A."/>
            <person name="Cisalpino P.S."/>
            <person name="Mora-Montes H.M."/>
            <person name="Almeida S.R."/>
            <person name="Stajich J.E."/>
            <person name="Lopes-Bezerra L.M."/>
            <person name="Vasconcelos A.T."/>
            <person name="Felipe M.S."/>
        </authorList>
    </citation>
    <scope>NUCLEOTIDE SEQUENCE [LARGE SCALE GENOMIC DNA]</scope>
    <source>
        <strain evidence="2 3">1099-18</strain>
    </source>
</reference>